<gene>
    <name evidence="1" type="ordered locus">BAnh1_02340</name>
</gene>
<dbReference type="AlphaFoldDB" id="M1PBW0"/>
<name>M1PBW0_BARAA</name>
<dbReference type="PATRIC" id="fig|1094489.3.peg.287"/>
<keyword evidence="2" id="KW-1185">Reference proteome</keyword>
<protein>
    <submittedName>
        <fullName evidence="1">Uncharacterized protein</fullName>
    </submittedName>
</protein>
<organism evidence="1 2">
    <name type="scientific">Bartonella australis (strain Aust/NH1)</name>
    <dbReference type="NCBI Taxonomy" id="1094489"/>
    <lineage>
        <taxon>Bacteria</taxon>
        <taxon>Pseudomonadati</taxon>
        <taxon>Pseudomonadota</taxon>
        <taxon>Alphaproteobacteria</taxon>
        <taxon>Hyphomicrobiales</taxon>
        <taxon>Bartonellaceae</taxon>
        <taxon>Bartonella</taxon>
    </lineage>
</organism>
<proteinExistence type="predicted"/>
<sequence length="141" mass="15590">MMAIRADLAQARRALGSEATGTEFKELLQVLFGGMRLPRDVDSRQASGAYLLALTGVPSVIFRYAVTQILKGEVDDLHKTYAPTAPELAAYCKNLGEQMVSKITSIERILRAPEQQAVAPRISEEKFQLLSHQLKQMKVMG</sequence>
<dbReference type="HOGENOM" id="CLU_1923457_0_0_5"/>
<dbReference type="Proteomes" id="UP000011729">
    <property type="component" value="Chromosome"/>
</dbReference>
<evidence type="ECO:0000313" key="1">
    <source>
        <dbReference type="EMBL" id="AGF74121.1"/>
    </source>
</evidence>
<dbReference type="KEGG" id="baus:BAnh1_02340"/>
<accession>M1PBW0</accession>
<reference evidence="1 2" key="1">
    <citation type="journal article" date="2013" name="PLoS Genet.">
        <title>A gene transfer agent and a dynamic repertoire of secretion systems hold the keys to the explosive radiation of the emerging pathogen Bartonella.</title>
        <authorList>
            <person name="Guy L."/>
            <person name="Nystedt B."/>
            <person name="Toft C."/>
            <person name="Zaremba-Niedzwiedzka K."/>
            <person name="Berglund E.C."/>
            <person name="Granberg F."/>
            <person name="Naslund K."/>
            <person name="Eriksson A.S."/>
            <person name="Andersson S.G."/>
        </authorList>
    </citation>
    <scope>NUCLEOTIDE SEQUENCE [LARGE SCALE GENOMIC DNA]</scope>
    <source>
        <strain evidence="1 2">Aust/NH1</strain>
    </source>
</reference>
<dbReference type="STRING" id="1094489.BAnh1_02340"/>
<dbReference type="EMBL" id="CP003123">
    <property type="protein sequence ID" value="AGF74121.1"/>
    <property type="molecule type" value="Genomic_DNA"/>
</dbReference>
<evidence type="ECO:0000313" key="2">
    <source>
        <dbReference type="Proteomes" id="UP000011729"/>
    </source>
</evidence>